<comment type="caution">
    <text evidence="1">The sequence shown here is derived from an EMBL/GenBank/DDBJ whole genome shotgun (WGS) entry which is preliminary data.</text>
</comment>
<evidence type="ECO:0000313" key="2">
    <source>
        <dbReference type="Proteomes" id="UP000238375"/>
    </source>
</evidence>
<protein>
    <submittedName>
        <fullName evidence="1">DDE family transposase</fullName>
    </submittedName>
</protein>
<dbReference type="AlphaFoldDB" id="A0A2T0SAD8"/>
<sequence>MGIEALFEQLCVLLEEAELSLSDLFLNADSGFNSQQLRLACQHRQLETNIALNRHCGLSSASRLPYFDEEWYKRRSVIEQATSWLDSFKTLLVRYESCVEIWVSFHWLAFVVLFLRKIER</sequence>
<organism evidence="1 2">
    <name type="scientific">Spirosoma oryzae</name>
    <dbReference type="NCBI Taxonomy" id="1469603"/>
    <lineage>
        <taxon>Bacteria</taxon>
        <taxon>Pseudomonadati</taxon>
        <taxon>Bacteroidota</taxon>
        <taxon>Cytophagia</taxon>
        <taxon>Cytophagales</taxon>
        <taxon>Cytophagaceae</taxon>
        <taxon>Spirosoma</taxon>
    </lineage>
</organism>
<gene>
    <name evidence="1" type="ORF">CLV58_12410</name>
</gene>
<accession>A0A2T0SAD8</accession>
<proteinExistence type="predicted"/>
<name>A0A2T0SAD8_9BACT</name>
<evidence type="ECO:0000313" key="1">
    <source>
        <dbReference type="EMBL" id="PRY30389.1"/>
    </source>
</evidence>
<dbReference type="Proteomes" id="UP000238375">
    <property type="component" value="Unassembled WGS sequence"/>
</dbReference>
<dbReference type="RefSeq" id="WP_245882421.1">
    <property type="nucleotide sequence ID" value="NZ_PVTE01000024.1"/>
</dbReference>
<keyword evidence="2" id="KW-1185">Reference proteome</keyword>
<dbReference type="EMBL" id="PVTE01000024">
    <property type="protein sequence ID" value="PRY30389.1"/>
    <property type="molecule type" value="Genomic_DNA"/>
</dbReference>
<reference evidence="1 2" key="1">
    <citation type="submission" date="2018-03" db="EMBL/GenBank/DDBJ databases">
        <title>Genomic Encyclopedia of Archaeal and Bacterial Type Strains, Phase II (KMG-II): from individual species to whole genera.</title>
        <authorList>
            <person name="Goeker M."/>
        </authorList>
    </citation>
    <scope>NUCLEOTIDE SEQUENCE [LARGE SCALE GENOMIC DNA]</scope>
    <source>
        <strain evidence="1 2">DSM 28354</strain>
    </source>
</reference>